<dbReference type="RefSeq" id="WP_084410304.1">
    <property type="nucleotide sequence ID" value="NZ_FWXR01000010.1"/>
</dbReference>
<dbReference type="Gene3D" id="3.20.20.100">
    <property type="entry name" value="NADP-dependent oxidoreductase domain"/>
    <property type="match status" value="1"/>
</dbReference>
<proteinExistence type="predicted"/>
<accession>A0A1W2CG07</accession>
<keyword evidence="4" id="KW-1185">Reference proteome</keyword>
<evidence type="ECO:0000313" key="4">
    <source>
        <dbReference type="Proteomes" id="UP000192656"/>
    </source>
</evidence>
<dbReference type="InterPro" id="IPR050791">
    <property type="entry name" value="Aldo-Keto_reductase"/>
</dbReference>
<dbReference type="SUPFAM" id="SSF51430">
    <property type="entry name" value="NAD(P)-linked oxidoreductase"/>
    <property type="match status" value="1"/>
</dbReference>
<dbReference type="PANTHER" id="PTHR43625:SF77">
    <property type="entry name" value="ALDO-KETO REDUCTASE"/>
    <property type="match status" value="1"/>
</dbReference>
<dbReference type="AlphaFoldDB" id="A0A1W2CG07"/>
<dbReference type="GO" id="GO:0016491">
    <property type="term" value="F:oxidoreductase activity"/>
    <property type="evidence" value="ECO:0007669"/>
    <property type="project" value="UniProtKB-KW"/>
</dbReference>
<dbReference type="Pfam" id="PF00248">
    <property type="entry name" value="Aldo_ket_red"/>
    <property type="match status" value="1"/>
</dbReference>
<dbReference type="CDD" id="cd19076">
    <property type="entry name" value="AKR_AKR13A_13D"/>
    <property type="match status" value="1"/>
</dbReference>
<sequence length="329" mass="35474">MKTRKLGQDLSVSAIGLGCMGMSHAYGGQPEAQSIATIHRALDIGVTFFDTAEVYGPFENEKLVGKALKDRRDEAVIATKFGFRIRKDASGAAAMDGVDSRPEHVKAVCEESLQRLGLETIDLFYQHRVDPSVPIEETVGAVADLIKAGKVRALGLSEAGADTIRRAHAVHPVSAVQNEYSLWTRDPEAEIIPLCEELGITLVPYSPLGRGQLTGAITSRDQLAEGDFRRNLPRFQEEAIAANAALADTLKALADERGATPAQLALAWILNQKPFIVPIPGTRKIERLEENAAAVDIVLTKDEVAAIGERLSAVSGARYNPDQLAMTGR</sequence>
<reference evidence="3 4" key="1">
    <citation type="submission" date="2017-04" db="EMBL/GenBank/DDBJ databases">
        <authorList>
            <person name="Afonso C.L."/>
            <person name="Miller P.J."/>
            <person name="Scott M.A."/>
            <person name="Spackman E."/>
            <person name="Goraichik I."/>
            <person name="Dimitrov K.M."/>
            <person name="Suarez D.L."/>
            <person name="Swayne D.E."/>
        </authorList>
    </citation>
    <scope>NUCLEOTIDE SEQUENCE [LARGE SCALE GENOMIC DNA]</scope>
    <source>
        <strain evidence="3 4">CGMCC 1.10972</strain>
    </source>
</reference>
<keyword evidence="1" id="KW-0560">Oxidoreductase</keyword>
<dbReference type="InterPro" id="IPR023210">
    <property type="entry name" value="NADP_OxRdtase_dom"/>
</dbReference>
<evidence type="ECO:0000259" key="2">
    <source>
        <dbReference type="Pfam" id="PF00248"/>
    </source>
</evidence>
<gene>
    <name evidence="3" type="ORF">SAMN06297251_1107</name>
</gene>
<feature type="domain" description="NADP-dependent oxidoreductase" evidence="2">
    <location>
        <begin position="14"/>
        <end position="308"/>
    </location>
</feature>
<evidence type="ECO:0000313" key="3">
    <source>
        <dbReference type="EMBL" id="SMC84185.1"/>
    </source>
</evidence>
<dbReference type="InterPro" id="IPR036812">
    <property type="entry name" value="NAD(P)_OxRdtase_dom_sf"/>
</dbReference>
<dbReference type="OrthoDB" id="9774523at2"/>
<dbReference type="STRING" id="937218.SAMN06297251_1107"/>
<organism evidence="3 4">
    <name type="scientific">Fulvimarina manganoxydans</name>
    <dbReference type="NCBI Taxonomy" id="937218"/>
    <lineage>
        <taxon>Bacteria</taxon>
        <taxon>Pseudomonadati</taxon>
        <taxon>Pseudomonadota</taxon>
        <taxon>Alphaproteobacteria</taxon>
        <taxon>Hyphomicrobiales</taxon>
        <taxon>Aurantimonadaceae</taxon>
        <taxon>Fulvimarina</taxon>
    </lineage>
</organism>
<protein>
    <submittedName>
        <fullName evidence="3">Predicted oxidoreductase</fullName>
    </submittedName>
</protein>
<name>A0A1W2CG07_9HYPH</name>
<dbReference type="PANTHER" id="PTHR43625">
    <property type="entry name" value="AFLATOXIN B1 ALDEHYDE REDUCTASE"/>
    <property type="match status" value="1"/>
</dbReference>
<dbReference type="EMBL" id="FWXR01000010">
    <property type="protein sequence ID" value="SMC84185.1"/>
    <property type="molecule type" value="Genomic_DNA"/>
</dbReference>
<dbReference type="GO" id="GO:0005737">
    <property type="term" value="C:cytoplasm"/>
    <property type="evidence" value="ECO:0007669"/>
    <property type="project" value="TreeGrafter"/>
</dbReference>
<dbReference type="Proteomes" id="UP000192656">
    <property type="component" value="Unassembled WGS sequence"/>
</dbReference>
<evidence type="ECO:0000256" key="1">
    <source>
        <dbReference type="ARBA" id="ARBA00023002"/>
    </source>
</evidence>